<dbReference type="Proteomes" id="UP001054252">
    <property type="component" value="Unassembled WGS sequence"/>
</dbReference>
<evidence type="ECO:0000313" key="2">
    <source>
        <dbReference type="Proteomes" id="UP001054252"/>
    </source>
</evidence>
<dbReference type="AlphaFoldDB" id="A0AAV5KHU8"/>
<accession>A0AAV5KHU8</accession>
<sequence length="103" mass="11297">MIASVPDCSVSLALRSSFRFYARLTNFFSFLFLFFLSSSHGCLALPLPPDPLQPDELPSYCHPFSVGNTGLLSSLCHELPVAGWVKFSVILGSEVKDGEKRGE</sequence>
<organism evidence="1 2">
    <name type="scientific">Rubroshorea leprosula</name>
    <dbReference type="NCBI Taxonomy" id="152421"/>
    <lineage>
        <taxon>Eukaryota</taxon>
        <taxon>Viridiplantae</taxon>
        <taxon>Streptophyta</taxon>
        <taxon>Embryophyta</taxon>
        <taxon>Tracheophyta</taxon>
        <taxon>Spermatophyta</taxon>
        <taxon>Magnoliopsida</taxon>
        <taxon>eudicotyledons</taxon>
        <taxon>Gunneridae</taxon>
        <taxon>Pentapetalae</taxon>
        <taxon>rosids</taxon>
        <taxon>malvids</taxon>
        <taxon>Malvales</taxon>
        <taxon>Dipterocarpaceae</taxon>
        <taxon>Rubroshorea</taxon>
    </lineage>
</organism>
<reference evidence="1 2" key="1">
    <citation type="journal article" date="2021" name="Commun. Biol.">
        <title>The genome of Shorea leprosula (Dipterocarpaceae) highlights the ecological relevance of drought in aseasonal tropical rainforests.</title>
        <authorList>
            <person name="Ng K.K.S."/>
            <person name="Kobayashi M.J."/>
            <person name="Fawcett J.A."/>
            <person name="Hatakeyama M."/>
            <person name="Paape T."/>
            <person name="Ng C.H."/>
            <person name="Ang C.C."/>
            <person name="Tnah L.H."/>
            <person name="Lee C.T."/>
            <person name="Nishiyama T."/>
            <person name="Sese J."/>
            <person name="O'Brien M.J."/>
            <person name="Copetti D."/>
            <person name="Mohd Noor M.I."/>
            <person name="Ong R.C."/>
            <person name="Putra M."/>
            <person name="Sireger I.Z."/>
            <person name="Indrioko S."/>
            <person name="Kosugi Y."/>
            <person name="Izuno A."/>
            <person name="Isagi Y."/>
            <person name="Lee S.L."/>
            <person name="Shimizu K.K."/>
        </authorList>
    </citation>
    <scope>NUCLEOTIDE SEQUENCE [LARGE SCALE GENOMIC DNA]</scope>
    <source>
        <strain evidence="1">214</strain>
    </source>
</reference>
<protein>
    <recommendedName>
        <fullName evidence="3">Secreted protein</fullName>
    </recommendedName>
</protein>
<name>A0AAV5KHU8_9ROSI</name>
<gene>
    <name evidence="1" type="ORF">SLEP1_g33817</name>
</gene>
<comment type="caution">
    <text evidence="1">The sequence shown here is derived from an EMBL/GenBank/DDBJ whole genome shotgun (WGS) entry which is preliminary data.</text>
</comment>
<dbReference type="EMBL" id="BPVZ01000065">
    <property type="protein sequence ID" value="GKV24172.1"/>
    <property type="molecule type" value="Genomic_DNA"/>
</dbReference>
<proteinExistence type="predicted"/>
<keyword evidence="2" id="KW-1185">Reference proteome</keyword>
<evidence type="ECO:0008006" key="3">
    <source>
        <dbReference type="Google" id="ProtNLM"/>
    </source>
</evidence>
<evidence type="ECO:0000313" key="1">
    <source>
        <dbReference type="EMBL" id="GKV24172.1"/>
    </source>
</evidence>